<evidence type="ECO:0000313" key="3">
    <source>
        <dbReference type="Proteomes" id="UP000015854"/>
    </source>
</evidence>
<proteinExistence type="predicted"/>
<keyword evidence="1" id="KW-1133">Transmembrane helix</keyword>
<reference evidence="2 3" key="1">
    <citation type="journal article" date="2013" name="ISME J.">
        <title>Multifactorial diversity sustains microbial community stability.</title>
        <authorList>
            <person name="Erkus O."/>
            <person name="de Jager V.C."/>
            <person name="Spus M."/>
            <person name="van Alen-Boerrigter I.J."/>
            <person name="van Rijswijck I.M."/>
            <person name="Hazelwood L."/>
            <person name="Janssen P.W."/>
            <person name="van Hijum S.A."/>
            <person name="Kleerebezem M."/>
            <person name="Smid E.J."/>
        </authorList>
    </citation>
    <scope>NUCLEOTIDE SEQUENCE [LARGE SCALE GENOMIC DNA]</scope>
    <source>
        <strain evidence="2 3">TIFN6</strain>
    </source>
</reference>
<dbReference type="AlphaFoldDB" id="T0S5V5"/>
<evidence type="ECO:0000313" key="2">
    <source>
        <dbReference type="EMBL" id="EQC54562.1"/>
    </source>
</evidence>
<organism evidence="2 3">
    <name type="scientific">Lactococcus cremoris subsp. cremoris TIFN6</name>
    <dbReference type="NCBI Taxonomy" id="1234876"/>
    <lineage>
        <taxon>Bacteria</taxon>
        <taxon>Bacillati</taxon>
        <taxon>Bacillota</taxon>
        <taxon>Bacilli</taxon>
        <taxon>Lactobacillales</taxon>
        <taxon>Streptococcaceae</taxon>
        <taxon>Lactococcus</taxon>
        <taxon>Lactococcus cremoris subsp. cremoris</taxon>
    </lineage>
</organism>
<protein>
    <submittedName>
        <fullName evidence="2">Uncharacterized protein</fullName>
    </submittedName>
</protein>
<evidence type="ECO:0000256" key="1">
    <source>
        <dbReference type="SAM" id="Phobius"/>
    </source>
</evidence>
<name>T0S5V5_LACLC</name>
<keyword evidence="1" id="KW-0812">Transmembrane</keyword>
<gene>
    <name evidence="2" type="ORF">LLT6_14615</name>
</gene>
<dbReference type="EMBL" id="ATBB01000553">
    <property type="protein sequence ID" value="EQC54562.1"/>
    <property type="molecule type" value="Genomic_DNA"/>
</dbReference>
<accession>T0S5V5</accession>
<sequence length="75" mass="8324">MVLTNDLLGGVVVPPHFSKFQKFFEFFPALPLGKIASNFKKSTFGAFCVFNFYSLVALVAPLVHGNLEQKTICLK</sequence>
<feature type="transmembrane region" description="Helical" evidence="1">
    <location>
        <begin position="44"/>
        <end position="63"/>
    </location>
</feature>
<dbReference type="Proteomes" id="UP000015854">
    <property type="component" value="Unassembled WGS sequence"/>
</dbReference>
<keyword evidence="1" id="KW-0472">Membrane</keyword>
<comment type="caution">
    <text evidence="2">The sequence shown here is derived from an EMBL/GenBank/DDBJ whole genome shotgun (WGS) entry which is preliminary data.</text>
</comment>